<proteinExistence type="predicted"/>
<dbReference type="AlphaFoldDB" id="A0A6A3BRW0"/>
<name>A0A6A3BRW0_HIBSY</name>
<organism evidence="2 3">
    <name type="scientific">Hibiscus syriacus</name>
    <name type="common">Rose of Sharon</name>
    <dbReference type="NCBI Taxonomy" id="106335"/>
    <lineage>
        <taxon>Eukaryota</taxon>
        <taxon>Viridiplantae</taxon>
        <taxon>Streptophyta</taxon>
        <taxon>Embryophyta</taxon>
        <taxon>Tracheophyta</taxon>
        <taxon>Spermatophyta</taxon>
        <taxon>Magnoliopsida</taxon>
        <taxon>eudicotyledons</taxon>
        <taxon>Gunneridae</taxon>
        <taxon>Pentapetalae</taxon>
        <taxon>rosids</taxon>
        <taxon>malvids</taxon>
        <taxon>Malvales</taxon>
        <taxon>Malvaceae</taxon>
        <taxon>Malvoideae</taxon>
        <taxon>Hibiscus</taxon>
    </lineage>
</organism>
<reference evidence="2" key="1">
    <citation type="submission" date="2019-09" db="EMBL/GenBank/DDBJ databases">
        <title>Draft genome information of white flower Hibiscus syriacus.</title>
        <authorList>
            <person name="Kim Y.-M."/>
        </authorList>
    </citation>
    <scope>NUCLEOTIDE SEQUENCE [LARGE SCALE GENOMIC DNA]</scope>
    <source>
        <strain evidence="2">YM2019G1</strain>
    </source>
</reference>
<keyword evidence="3" id="KW-1185">Reference proteome</keyword>
<dbReference type="PANTHER" id="PTHR47780">
    <property type="entry name" value="PROTEIN SET DOMAIN GROUP 41"/>
    <property type="match status" value="1"/>
</dbReference>
<dbReference type="Gene3D" id="2.170.270.10">
    <property type="entry name" value="SET domain"/>
    <property type="match status" value="1"/>
</dbReference>
<sequence length="397" mass="43627">MSAAIMMTVVICKGVDGDESREIEIGGHNPTSPSPLLSLHDSFLFPLFLLLLPPLFPPASLFTAPPPAPPPIPPSLPPPQNRSSLLPHPSHPLSAPLSAYSFPSPPSGPTSTASTTASSLTTICFPHLLSSPPKSAREQLLSPPLGNYETETDEAGRCLGIAVYDPNFSWINHSCSPNSCFRFSVSRPNATSFGEDSSSSLRIVPSVSDDDSCVCICSDYMKGRSKKAINGVNELRRCTMSPSYVDHALEIEQLEHGDGKSHLNVKFHPFHHIALSAYTTLTSAYRIRSSDDLALHSRTDESQFKAFDMSRISAAYSVVGSQAERMNVKSISSDFLARVSNMAPKIWRFLIIGCHYLETIEDPFDFRWLALMNRDEEHGGFITERSNFEHQAELYNN</sequence>
<dbReference type="EMBL" id="VEPZ02000808">
    <property type="protein sequence ID" value="KAE8718651.1"/>
    <property type="molecule type" value="Genomic_DNA"/>
</dbReference>
<protein>
    <recommendedName>
        <fullName evidence="4">SET domain-containing protein</fullName>
    </recommendedName>
</protein>
<dbReference type="PANTHER" id="PTHR47780:SF1">
    <property type="entry name" value="PROTEIN SET DOMAIN GROUP 41"/>
    <property type="match status" value="1"/>
</dbReference>
<accession>A0A6A3BRW0</accession>
<dbReference type="Proteomes" id="UP000436088">
    <property type="component" value="Unassembled WGS sequence"/>
</dbReference>
<dbReference type="SUPFAM" id="SSF82199">
    <property type="entry name" value="SET domain"/>
    <property type="match status" value="1"/>
</dbReference>
<evidence type="ECO:0000313" key="3">
    <source>
        <dbReference type="Proteomes" id="UP000436088"/>
    </source>
</evidence>
<evidence type="ECO:0000313" key="2">
    <source>
        <dbReference type="EMBL" id="KAE8718651.1"/>
    </source>
</evidence>
<feature type="compositionally biased region" description="Pro residues" evidence="1">
    <location>
        <begin position="67"/>
        <end position="80"/>
    </location>
</feature>
<evidence type="ECO:0008006" key="4">
    <source>
        <dbReference type="Google" id="ProtNLM"/>
    </source>
</evidence>
<feature type="region of interest" description="Disordered" evidence="1">
    <location>
        <begin position="67"/>
        <end position="88"/>
    </location>
</feature>
<gene>
    <name evidence="2" type="ORF">F3Y22_tig00110007pilonHSYRG00249</name>
</gene>
<comment type="caution">
    <text evidence="2">The sequence shown here is derived from an EMBL/GenBank/DDBJ whole genome shotgun (WGS) entry which is preliminary data.</text>
</comment>
<dbReference type="InterPro" id="IPR046341">
    <property type="entry name" value="SET_dom_sf"/>
</dbReference>
<evidence type="ECO:0000256" key="1">
    <source>
        <dbReference type="SAM" id="MobiDB-lite"/>
    </source>
</evidence>